<feature type="non-terminal residue" evidence="1">
    <location>
        <position position="1"/>
    </location>
</feature>
<dbReference type="STRING" id="1285928.SAMN04487894_111157"/>
<dbReference type="Gene3D" id="2.60.40.3440">
    <property type="match status" value="1"/>
</dbReference>
<sequence>TQPAHGTVTKDALGNITYTPDPGFVGKDTIPYQVCDLSVPTPKCTSSYQVVTVNAPGTANSTSASDDYATAVQGASIVRTAATGLKANDVDPEGNATTITGIGGTALSGGTATVDVKSPDGTVVGSLTVTSNGSYTYTPTVASYTGPLNVPYTVTDAGGATASATLYLLITPDRVLPAVFGPIQAYWKDGVLYVIWNTLTEENCKEYTVEGSMDGKNWKALGTVLSKAKGGTSTTPLDYEFSTGAGALAVAGMGLAALLLLPAVRGRSSRWLLAVAAVLTIAACSKKMTEEIAAGEKPAYIRIAQKDINGTVSYSKVIKVEKE</sequence>
<dbReference type="EMBL" id="FMZO01000011">
    <property type="protein sequence ID" value="SDD66102.1"/>
    <property type="molecule type" value="Genomic_DNA"/>
</dbReference>
<accession>A0A1G6WJP8</accession>
<evidence type="ECO:0000313" key="1">
    <source>
        <dbReference type="EMBL" id="SDD66102.1"/>
    </source>
</evidence>
<dbReference type="AlphaFoldDB" id="A0A1G6WJP8"/>
<dbReference type="RefSeq" id="WP_245729267.1">
    <property type="nucleotide sequence ID" value="NZ_FMZO01000011.1"/>
</dbReference>
<keyword evidence="2" id="KW-1185">Reference proteome</keyword>
<reference evidence="2" key="1">
    <citation type="submission" date="2016-10" db="EMBL/GenBank/DDBJ databases">
        <authorList>
            <person name="Varghese N."/>
            <person name="Submissions S."/>
        </authorList>
    </citation>
    <scope>NUCLEOTIDE SEQUENCE [LARGE SCALE GENOMIC DNA]</scope>
    <source>
        <strain evidence="2">DSM 25811 / CCM 8410 / LMG 26954 / E90</strain>
    </source>
</reference>
<organism evidence="1 2">
    <name type="scientific">Niabella drilacis (strain DSM 25811 / CCM 8410 / CCUG 62505 / LMG 26954 / E90)</name>
    <dbReference type="NCBI Taxonomy" id="1285928"/>
    <lineage>
        <taxon>Bacteria</taxon>
        <taxon>Pseudomonadati</taxon>
        <taxon>Bacteroidota</taxon>
        <taxon>Chitinophagia</taxon>
        <taxon>Chitinophagales</taxon>
        <taxon>Chitinophagaceae</taxon>
        <taxon>Niabella</taxon>
    </lineage>
</organism>
<name>A0A1G6WJP8_NIADE</name>
<evidence type="ECO:0000313" key="2">
    <source>
        <dbReference type="Proteomes" id="UP000198757"/>
    </source>
</evidence>
<gene>
    <name evidence="1" type="ORF">SAMN04487894_111157</name>
</gene>
<proteinExistence type="predicted"/>
<protein>
    <submittedName>
        <fullName evidence="1">Uncharacterized protein</fullName>
    </submittedName>
</protein>
<dbReference type="Proteomes" id="UP000198757">
    <property type="component" value="Unassembled WGS sequence"/>
</dbReference>
<dbReference type="Pfam" id="PF17963">
    <property type="entry name" value="Big_9"/>
    <property type="match status" value="2"/>
</dbReference>